<dbReference type="Gene3D" id="3.60.60.10">
    <property type="entry name" value="Penicillin V Acylase, Chain A"/>
    <property type="match status" value="1"/>
</dbReference>
<dbReference type="InterPro" id="IPR029055">
    <property type="entry name" value="Ntn_hydrolases_N"/>
</dbReference>
<dbReference type="PANTHER" id="PTHR35527">
    <property type="entry name" value="CHOLOYLGLYCINE HYDROLASE"/>
    <property type="match status" value="1"/>
</dbReference>
<dbReference type="AlphaFoldDB" id="A0A2T3N9I6"/>
<evidence type="ECO:0000259" key="4">
    <source>
        <dbReference type="Pfam" id="PF02275"/>
    </source>
</evidence>
<reference evidence="5 6" key="1">
    <citation type="submission" date="2018-03" db="EMBL/GenBank/DDBJ databases">
        <title>Whole genome sequencing of Histamine producing bacteria.</title>
        <authorList>
            <person name="Butler K."/>
        </authorList>
    </citation>
    <scope>NUCLEOTIDE SEQUENCE [LARGE SCALE GENOMIC DNA]</scope>
    <source>
        <strain evidence="5 6">DSM 19138</strain>
    </source>
</reference>
<feature type="chain" id="PRO_5015439587" evidence="3">
    <location>
        <begin position="24"/>
        <end position="370"/>
    </location>
</feature>
<dbReference type="OrthoDB" id="9794717at2"/>
<dbReference type="PANTHER" id="PTHR35527:SF2">
    <property type="entry name" value="HYDROLASE"/>
    <property type="match status" value="1"/>
</dbReference>
<dbReference type="Proteomes" id="UP000241346">
    <property type="component" value="Unassembled WGS sequence"/>
</dbReference>
<dbReference type="InterPro" id="IPR029132">
    <property type="entry name" value="CBAH/NAAA_C"/>
</dbReference>
<dbReference type="InterPro" id="IPR052193">
    <property type="entry name" value="Peptidase_C59"/>
</dbReference>
<dbReference type="Pfam" id="PF02275">
    <property type="entry name" value="CBAH"/>
    <property type="match status" value="1"/>
</dbReference>
<evidence type="ECO:0000313" key="5">
    <source>
        <dbReference type="EMBL" id="PSW10094.1"/>
    </source>
</evidence>
<feature type="domain" description="Choloylglycine hydrolase/NAAA C-terminal" evidence="4">
    <location>
        <begin position="24"/>
        <end position="342"/>
    </location>
</feature>
<dbReference type="SUPFAM" id="SSF56235">
    <property type="entry name" value="N-terminal nucleophile aminohydrolases (Ntn hydrolases)"/>
    <property type="match status" value="1"/>
</dbReference>
<accession>A0A2T3N9I6</accession>
<sequence>MKKYLPALIAGALSLTIGSVANACTGARLIADDGAVVYGRTLEWDSFDLKSRVSITPRGHQFTGTTPEGLNGKQWQGKYGYVSLDTLEKDIYVDGMNEKGLAVGLYYHPDFAKYMDYQPEQAAGTITATDLIPYLLSQFETVDEVKAAMEELQIVAVVQPELGIPVPAHWMVTEPSGKAIAIEILDGEVRIFENPLGIITNAPNFDWHMTNLRNYIQVSGNAHPAKKAEGLEFSALGGGSGMLGLPGDQTPVSRFVRLAAWTQTARDMESTEDATYELFRILDNYNVPLGSAEGTGTVARALEDGMRSATLWTSAWDLENKTLSYHTQYNRRVRTLNFDAIDFSDTVGGIKKIQMDIEKKQDVEDISNRL</sequence>
<evidence type="ECO:0000256" key="2">
    <source>
        <dbReference type="ARBA" id="ARBA00022801"/>
    </source>
</evidence>
<protein>
    <submittedName>
        <fullName evidence="5">Choloylglycine hydrolase</fullName>
    </submittedName>
</protein>
<keyword evidence="2 5" id="KW-0378">Hydrolase</keyword>
<name>A0A2T3N9I6_9GAMM</name>
<feature type="signal peptide" evidence="3">
    <location>
        <begin position="1"/>
        <end position="23"/>
    </location>
</feature>
<gene>
    <name evidence="5" type="ORF">C9J01_19505</name>
</gene>
<proteinExistence type="inferred from homology"/>
<dbReference type="GO" id="GO:0016787">
    <property type="term" value="F:hydrolase activity"/>
    <property type="evidence" value="ECO:0007669"/>
    <property type="project" value="UniProtKB-KW"/>
</dbReference>
<comment type="caution">
    <text evidence="5">The sequence shown here is derived from an EMBL/GenBank/DDBJ whole genome shotgun (WGS) entry which is preliminary data.</text>
</comment>
<keyword evidence="3" id="KW-0732">Signal</keyword>
<evidence type="ECO:0000313" key="6">
    <source>
        <dbReference type="Proteomes" id="UP000241346"/>
    </source>
</evidence>
<comment type="similarity">
    <text evidence="1">Belongs to the peptidase C59 family.</text>
</comment>
<evidence type="ECO:0000256" key="3">
    <source>
        <dbReference type="SAM" id="SignalP"/>
    </source>
</evidence>
<evidence type="ECO:0000256" key="1">
    <source>
        <dbReference type="ARBA" id="ARBA00006625"/>
    </source>
</evidence>
<dbReference type="EMBL" id="PYMB01000012">
    <property type="protein sequence ID" value="PSW10094.1"/>
    <property type="molecule type" value="Genomic_DNA"/>
</dbReference>
<organism evidence="5 6">
    <name type="scientific">Photobacterium rosenbergii</name>
    <dbReference type="NCBI Taxonomy" id="294936"/>
    <lineage>
        <taxon>Bacteria</taxon>
        <taxon>Pseudomonadati</taxon>
        <taxon>Pseudomonadota</taxon>
        <taxon>Gammaproteobacteria</taxon>
        <taxon>Vibrionales</taxon>
        <taxon>Vibrionaceae</taxon>
        <taxon>Photobacterium</taxon>
    </lineage>
</organism>